<dbReference type="Pfam" id="PF11312">
    <property type="entry name" value="Methyltransf_34"/>
    <property type="match status" value="1"/>
</dbReference>
<dbReference type="InterPro" id="IPR021463">
    <property type="entry name" value="Methyltransf_34"/>
</dbReference>
<organism evidence="2">
    <name type="scientific">Cyberlindnera fabianii</name>
    <name type="common">Yeast</name>
    <name type="synonym">Hansenula fabianii</name>
    <dbReference type="NCBI Taxonomy" id="36022"/>
    <lineage>
        <taxon>Eukaryota</taxon>
        <taxon>Fungi</taxon>
        <taxon>Dikarya</taxon>
        <taxon>Ascomycota</taxon>
        <taxon>Saccharomycotina</taxon>
        <taxon>Saccharomycetes</taxon>
        <taxon>Phaffomycetales</taxon>
        <taxon>Phaffomycetaceae</taxon>
        <taxon>Cyberlindnera</taxon>
    </lineage>
</organism>
<gene>
    <name evidence="2" type="ORF">CYFA0S_07e00430g</name>
</gene>
<feature type="compositionally biased region" description="Basic and acidic residues" evidence="1">
    <location>
        <begin position="7"/>
        <end position="23"/>
    </location>
</feature>
<protein>
    <submittedName>
        <fullName evidence="2">CYFA0S07e00430g1_1</fullName>
    </submittedName>
</protein>
<dbReference type="EMBL" id="LK052892">
    <property type="protein sequence ID" value="CDR41298.1"/>
    <property type="molecule type" value="Genomic_DNA"/>
</dbReference>
<sequence length="343" mass="38783">MSRRAQKYKERHGLGGEGSRDLENEYEDEVHVQDLQPQLQETLATVPAAPKTALPPNDTLGLFHNTFRFLFDSPNLESFIQTVKGDLFNRDYIKAFGDDDRRMAYCTRWTPARSLAYASLFSELTPVATTIGSQDSKILAIGGGACGELVAFSSIYTQMQALKEGDDAYTTKININLIDIADWSLISNKITSEIQKKWVYQNPDSINVSFTHDDVLKTDPSKLGLSDLDLVTLMFTTNELFAEDKAASLRFFQSLNRECSDGTLLLITESAGSYSHITIGTKKFPIQFLIDTILLGKDQKSGDWEVISQSDSCWYRCGNNLEYPLKLENMRFFYRLYRKKTST</sequence>
<reference evidence="2" key="1">
    <citation type="journal article" date="2014" name="Genome Announc.">
        <title>Genome sequence of the yeast Cyberlindnera fabianii (Hansenula fabianii).</title>
        <authorList>
            <person name="Freel K.C."/>
            <person name="Sarilar V."/>
            <person name="Neuveglise C."/>
            <person name="Devillers H."/>
            <person name="Friedrich A."/>
            <person name="Schacherer J."/>
        </authorList>
    </citation>
    <scope>NUCLEOTIDE SEQUENCE</scope>
    <source>
        <strain evidence="2">YJS4271</strain>
    </source>
</reference>
<dbReference type="PhylomeDB" id="A0A061B0X0"/>
<proteinExistence type="predicted"/>
<feature type="region of interest" description="Disordered" evidence="1">
    <location>
        <begin position="1"/>
        <end position="24"/>
    </location>
</feature>
<evidence type="ECO:0000313" key="2">
    <source>
        <dbReference type="EMBL" id="CDR41298.1"/>
    </source>
</evidence>
<dbReference type="VEuPathDB" id="FungiDB:BON22_3612"/>
<name>A0A061B0X0_CYBFA</name>
<dbReference type="AlphaFoldDB" id="A0A061B0X0"/>
<evidence type="ECO:0000256" key="1">
    <source>
        <dbReference type="SAM" id="MobiDB-lite"/>
    </source>
</evidence>
<dbReference type="OrthoDB" id="6419443at2759"/>
<accession>A0A061B0X0</accession>